<feature type="region of interest" description="Disordered" evidence="4">
    <location>
        <begin position="533"/>
        <end position="556"/>
    </location>
</feature>
<keyword evidence="3" id="KW-0539">Nucleus</keyword>
<dbReference type="EMBL" id="CAKLBY020000153">
    <property type="protein sequence ID" value="CAK7929839.1"/>
    <property type="molecule type" value="Genomic_DNA"/>
</dbReference>
<feature type="region of interest" description="Disordered" evidence="4">
    <location>
        <begin position="349"/>
        <end position="374"/>
    </location>
</feature>
<evidence type="ECO:0000256" key="4">
    <source>
        <dbReference type="SAM" id="MobiDB-lite"/>
    </source>
</evidence>
<comment type="subcellular location">
    <subcellularLocation>
        <location evidence="1">Nucleus</location>
    </subcellularLocation>
</comment>
<dbReference type="Pfam" id="PF03638">
    <property type="entry name" value="TCR"/>
    <property type="match status" value="3"/>
</dbReference>
<dbReference type="InterPro" id="IPR033467">
    <property type="entry name" value="Tesmin/TSO1-like_CXC"/>
</dbReference>
<name>A0AAV1U573_9STRA</name>
<comment type="caution">
    <text evidence="6">The sequence shown here is derived from an EMBL/GenBank/DDBJ whole genome shotgun (WGS) entry which is preliminary data.</text>
</comment>
<evidence type="ECO:0000313" key="7">
    <source>
        <dbReference type="Proteomes" id="UP001162060"/>
    </source>
</evidence>
<dbReference type="PANTHER" id="PTHR12446:SF34">
    <property type="entry name" value="PROTEIN LIN-54 HOMOLOG"/>
    <property type="match status" value="1"/>
</dbReference>
<feature type="domain" description="CRC" evidence="5">
    <location>
        <begin position="14"/>
        <end position="158"/>
    </location>
</feature>
<dbReference type="Proteomes" id="UP001162060">
    <property type="component" value="Unassembled WGS sequence"/>
</dbReference>
<protein>
    <recommendedName>
        <fullName evidence="5">CRC domain-containing protein</fullName>
    </recommendedName>
</protein>
<evidence type="ECO:0000259" key="5">
    <source>
        <dbReference type="PROSITE" id="PS51634"/>
    </source>
</evidence>
<gene>
    <name evidence="6" type="ORF">PM001_LOCUS14989</name>
</gene>
<dbReference type="GO" id="GO:0006355">
    <property type="term" value="P:regulation of DNA-templated transcription"/>
    <property type="evidence" value="ECO:0007669"/>
    <property type="project" value="TreeGrafter"/>
</dbReference>
<sequence length="584" mass="63662">MNIVPLTKEALAGRQRGCKCKKSTCLKLYCECFAASGYCTESCQCVGCKNQTSNQVEIDQAIQVIEKRRQKSLRSSVRVNRILEPDHVEERTSRSMTCTKPPATFSTAQESAAAFGRALPRQVCACPDGHCTSDCPCLSSFGVCLPHCRCKGCLTVQRQPERTKGCSCKKSNCLKLYCECLAAQRICDQRCNCRGCKNRQETLVERERAVATILERNPLAFQPKVANGSSQHLRGCNCRKSACTKNYCECHQAGVACTSRCTCHRCQNTETCVLAKKMLVLAGVDMDGDSRRVSSNPPSQRKLAKRPHGIDLKDADTQVGLQTPPQVFATKPNAFELLSRTAPVGPFTLNQRRKSAEDGATSSMPSKRSPSHMDRFHATGESVAAPIFVKRKYARQNSHKVPFVERIQGTSVSMDGGQLPDVVDTVTNVYDARNTGGVSDPELTILSRSLLYTAAGVACAGEENKVAAFSVDQQPAEQQDGDVEAEPQCADDFSHDREALSPTAASLFCDEEYSEAADEDADAPKLVPNGCNMAFGSTSTDQESNLPHGQNRGKNGRSALQERAVLQEFSVWLRNLAAGIPSCK</sequence>
<evidence type="ECO:0000256" key="1">
    <source>
        <dbReference type="ARBA" id="ARBA00004123"/>
    </source>
</evidence>
<feature type="compositionally biased region" description="Polar residues" evidence="4">
    <location>
        <begin position="535"/>
        <end position="548"/>
    </location>
</feature>
<organism evidence="6 7">
    <name type="scientific">Peronospora matthiolae</name>
    <dbReference type="NCBI Taxonomy" id="2874970"/>
    <lineage>
        <taxon>Eukaryota</taxon>
        <taxon>Sar</taxon>
        <taxon>Stramenopiles</taxon>
        <taxon>Oomycota</taxon>
        <taxon>Peronosporomycetes</taxon>
        <taxon>Peronosporales</taxon>
        <taxon>Peronosporaceae</taxon>
        <taxon>Peronospora</taxon>
    </lineage>
</organism>
<feature type="region of interest" description="Disordered" evidence="4">
    <location>
        <begin position="287"/>
        <end position="310"/>
    </location>
</feature>
<dbReference type="SMART" id="SM01114">
    <property type="entry name" value="CXC"/>
    <property type="match status" value="3"/>
</dbReference>
<dbReference type="PROSITE" id="PS51634">
    <property type="entry name" value="CRC"/>
    <property type="match status" value="2"/>
</dbReference>
<evidence type="ECO:0000256" key="2">
    <source>
        <dbReference type="ARBA" id="ARBA00007267"/>
    </source>
</evidence>
<reference evidence="6" key="1">
    <citation type="submission" date="2024-01" db="EMBL/GenBank/DDBJ databases">
        <authorList>
            <person name="Webb A."/>
        </authorList>
    </citation>
    <scope>NUCLEOTIDE SEQUENCE</scope>
    <source>
        <strain evidence="6">Pm1</strain>
    </source>
</reference>
<accession>A0AAV1U573</accession>
<proteinExistence type="inferred from homology"/>
<dbReference type="InterPro" id="IPR028307">
    <property type="entry name" value="Lin-54_fam"/>
</dbReference>
<dbReference type="GO" id="GO:0005634">
    <property type="term" value="C:nucleus"/>
    <property type="evidence" value="ECO:0007669"/>
    <property type="project" value="UniProtKB-SubCell"/>
</dbReference>
<feature type="domain" description="CRC" evidence="5">
    <location>
        <begin position="162"/>
        <end position="271"/>
    </location>
</feature>
<evidence type="ECO:0000313" key="6">
    <source>
        <dbReference type="EMBL" id="CAK7929839.1"/>
    </source>
</evidence>
<dbReference type="PANTHER" id="PTHR12446">
    <property type="entry name" value="TESMIN/TSO1-RELATED"/>
    <property type="match status" value="1"/>
</dbReference>
<evidence type="ECO:0000256" key="3">
    <source>
        <dbReference type="ARBA" id="ARBA00023242"/>
    </source>
</evidence>
<comment type="similarity">
    <text evidence="2">Belongs to the lin-54 family.</text>
</comment>
<dbReference type="InterPro" id="IPR005172">
    <property type="entry name" value="CRC"/>
</dbReference>
<dbReference type="AlphaFoldDB" id="A0AAV1U573"/>